<organism evidence="1 2">
    <name type="scientific">Candidatus Kapaibacterium thiocyanatum</name>
    <dbReference type="NCBI Taxonomy" id="1895771"/>
    <lineage>
        <taxon>Bacteria</taxon>
        <taxon>Pseudomonadati</taxon>
        <taxon>Candidatus Kapaibacteriota</taxon>
        <taxon>Candidatus Kapaibacteriia</taxon>
        <taxon>Candidatus Kapaibacteriales</taxon>
        <taxon>Candidatus Kapaibacteriaceae</taxon>
        <taxon>Candidatus Kapaibacterium</taxon>
    </lineage>
</organism>
<accession>A0A1M3KVL6</accession>
<dbReference type="EMBL" id="MKVH01000025">
    <property type="protein sequence ID" value="OJX56266.1"/>
    <property type="molecule type" value="Genomic_DNA"/>
</dbReference>
<protein>
    <submittedName>
        <fullName evidence="1">Uncharacterized protein</fullName>
    </submittedName>
</protein>
<sequence>MDIRMAIHGRTTSILILLLWAGMAAGCSFLVRSYVVNHGDTPAVIEVRMMDPVDVDSMLTAIRIAQGTYTIEAIDDTLAWISPDTERIDSTAFRVTVPPRSTAVMWKAFNTRGVRSMTMGTCNLLPGTCSRNERSGGFAKIHKYVVHIGEGR</sequence>
<dbReference type="Proteomes" id="UP000184233">
    <property type="component" value="Unassembled WGS sequence"/>
</dbReference>
<evidence type="ECO:0000313" key="2">
    <source>
        <dbReference type="Proteomes" id="UP000184233"/>
    </source>
</evidence>
<evidence type="ECO:0000313" key="1">
    <source>
        <dbReference type="EMBL" id="OJX56266.1"/>
    </source>
</evidence>
<comment type="caution">
    <text evidence="1">The sequence shown here is derived from an EMBL/GenBank/DDBJ whole genome shotgun (WGS) entry which is preliminary data.</text>
</comment>
<reference evidence="1 2" key="1">
    <citation type="submission" date="2016-09" db="EMBL/GenBank/DDBJ databases">
        <title>Genome-resolved meta-omics ties microbial dynamics to process performance in biotechnology for thiocyanate degradation.</title>
        <authorList>
            <person name="Kantor R.S."/>
            <person name="Huddy R.J."/>
            <person name="Iyer R."/>
            <person name="Thomas B.C."/>
            <person name="Brown C.T."/>
            <person name="Anantharaman K."/>
            <person name="Tringe S."/>
            <person name="Hettich R.L."/>
            <person name="Harrison S.T."/>
            <person name="Banfield J.F."/>
        </authorList>
    </citation>
    <scope>NUCLEOTIDE SEQUENCE [LARGE SCALE GENOMIC DNA]</scope>
    <source>
        <strain evidence="1">59-99</strain>
    </source>
</reference>
<dbReference type="PROSITE" id="PS51257">
    <property type="entry name" value="PROKAR_LIPOPROTEIN"/>
    <property type="match status" value="1"/>
</dbReference>
<dbReference type="AlphaFoldDB" id="A0A1M3KVL6"/>
<gene>
    <name evidence="1" type="ORF">BGO89_13080</name>
</gene>
<name>A0A1M3KVL6_9BACT</name>
<dbReference type="STRING" id="1895771.BGO89_13080"/>
<proteinExistence type="predicted"/>